<dbReference type="EMBL" id="AMQM01001392">
    <property type="status" value="NOT_ANNOTATED_CDS"/>
    <property type="molecule type" value="Genomic_DNA"/>
</dbReference>
<dbReference type="PANTHER" id="PTHR45828:SF45">
    <property type="entry name" value="REELIN DOMAIN-CONTAINING PROTEIN"/>
    <property type="match status" value="1"/>
</dbReference>
<dbReference type="EnsemblMetazoa" id="HelroT163509">
    <property type="protein sequence ID" value="HelroP163509"/>
    <property type="gene ID" value="HelroG163509"/>
</dbReference>
<evidence type="ECO:0000259" key="3">
    <source>
        <dbReference type="Pfam" id="PF02014"/>
    </source>
</evidence>
<reference evidence="6" key="1">
    <citation type="submission" date="2012-12" db="EMBL/GenBank/DDBJ databases">
        <authorList>
            <person name="Hellsten U."/>
            <person name="Grimwood J."/>
            <person name="Chapman J.A."/>
            <person name="Shapiro H."/>
            <person name="Aerts A."/>
            <person name="Otillar R.P."/>
            <person name="Terry A.Y."/>
            <person name="Boore J.L."/>
            <person name="Simakov O."/>
            <person name="Marletaz F."/>
            <person name="Cho S.-J."/>
            <person name="Edsinger-Gonzales E."/>
            <person name="Havlak P."/>
            <person name="Kuo D.-H."/>
            <person name="Larsson T."/>
            <person name="Lv J."/>
            <person name="Arendt D."/>
            <person name="Savage R."/>
            <person name="Osoegawa K."/>
            <person name="de Jong P."/>
            <person name="Lindberg D.R."/>
            <person name="Seaver E.C."/>
            <person name="Weisblat D.A."/>
            <person name="Putnam N.H."/>
            <person name="Grigoriev I.V."/>
            <person name="Rokhsar D.S."/>
        </authorList>
    </citation>
    <scope>NUCLEOTIDE SEQUENCE</scope>
</reference>
<keyword evidence="2" id="KW-0732">Signal</keyword>
<dbReference type="HOGENOM" id="CLU_1580243_0_0_1"/>
<dbReference type="GO" id="GO:0016020">
    <property type="term" value="C:membrane"/>
    <property type="evidence" value="ECO:0000318"/>
    <property type="project" value="GO_Central"/>
</dbReference>
<dbReference type="OrthoDB" id="2419613at2759"/>
<proteinExistence type="predicted"/>
<dbReference type="Gene3D" id="2.60.40.4060">
    <property type="entry name" value="Reeler domain"/>
    <property type="match status" value="1"/>
</dbReference>
<feature type="chain" id="PRO_5010980057" description="Reelin domain-containing protein" evidence="2">
    <location>
        <begin position="21"/>
        <end position="169"/>
    </location>
</feature>
<dbReference type="InterPro" id="IPR042307">
    <property type="entry name" value="Reeler_sf"/>
</dbReference>
<name>T1EU55_HELRO</name>
<dbReference type="PANTHER" id="PTHR45828">
    <property type="entry name" value="CYTOCHROME B561/FERRIC REDUCTASE TRANSMEMBRANE"/>
    <property type="match status" value="1"/>
</dbReference>
<protein>
    <recommendedName>
        <fullName evidence="3">Reelin domain-containing protein</fullName>
    </recommendedName>
</protein>
<keyword evidence="1" id="KW-1133">Transmembrane helix</keyword>
<sequence length="169" mass="18604">MTVLYCLFLFLILEMTLVRCSWNGAPTRTCVNMTPSHGNSTFQTSQSPYYISVKGGNNIYTVTINGSSSFKGFIVGAFDYLGHQIGLFESLDVNTKYRCNSTAVTHNSTLNVSSVSFSVNLKPNYKSFSTDMQNVGTSLTLSWTLIIGTMGFALLLNELKHLSARYGGF</sequence>
<keyword evidence="1" id="KW-0812">Transmembrane</keyword>
<dbReference type="InterPro" id="IPR051237">
    <property type="entry name" value="Ferric-chelate_Red/DefProt"/>
</dbReference>
<feature type="domain" description="Reelin" evidence="3">
    <location>
        <begin position="30"/>
        <end position="118"/>
    </location>
</feature>
<feature type="signal peptide" evidence="2">
    <location>
        <begin position="1"/>
        <end position="20"/>
    </location>
</feature>
<dbReference type="Pfam" id="PF02014">
    <property type="entry name" value="Reeler"/>
    <property type="match status" value="1"/>
</dbReference>
<feature type="transmembrane region" description="Helical" evidence="1">
    <location>
        <begin position="135"/>
        <end position="156"/>
    </location>
</feature>
<evidence type="ECO:0000313" key="4">
    <source>
        <dbReference type="EMBL" id="ESN96448.1"/>
    </source>
</evidence>
<keyword evidence="6" id="KW-1185">Reference proteome</keyword>
<accession>T1EU55</accession>
<reference evidence="5" key="3">
    <citation type="submission" date="2015-06" db="UniProtKB">
        <authorList>
            <consortium name="EnsemblMetazoa"/>
        </authorList>
    </citation>
    <scope>IDENTIFICATION</scope>
</reference>
<evidence type="ECO:0000256" key="2">
    <source>
        <dbReference type="SAM" id="SignalP"/>
    </source>
</evidence>
<reference evidence="4 6" key="2">
    <citation type="journal article" date="2013" name="Nature">
        <title>Insights into bilaterian evolution from three spiralian genomes.</title>
        <authorList>
            <person name="Simakov O."/>
            <person name="Marletaz F."/>
            <person name="Cho S.J."/>
            <person name="Edsinger-Gonzales E."/>
            <person name="Havlak P."/>
            <person name="Hellsten U."/>
            <person name="Kuo D.H."/>
            <person name="Larsson T."/>
            <person name="Lv J."/>
            <person name="Arendt D."/>
            <person name="Savage R."/>
            <person name="Osoegawa K."/>
            <person name="de Jong P."/>
            <person name="Grimwood J."/>
            <person name="Chapman J.A."/>
            <person name="Shapiro H."/>
            <person name="Aerts A."/>
            <person name="Otillar R.P."/>
            <person name="Terry A.Y."/>
            <person name="Boore J.L."/>
            <person name="Grigoriev I.V."/>
            <person name="Lindberg D.R."/>
            <person name="Seaver E.C."/>
            <person name="Weisblat D.A."/>
            <person name="Putnam N.H."/>
            <person name="Rokhsar D.S."/>
        </authorList>
    </citation>
    <scope>NUCLEOTIDE SEQUENCE</scope>
</reference>
<dbReference type="KEGG" id="hro:HELRODRAFT_163509"/>
<dbReference type="InterPro" id="IPR002861">
    <property type="entry name" value="Reeler_dom"/>
</dbReference>
<organism evidence="5 6">
    <name type="scientific">Helobdella robusta</name>
    <name type="common">Californian leech</name>
    <dbReference type="NCBI Taxonomy" id="6412"/>
    <lineage>
        <taxon>Eukaryota</taxon>
        <taxon>Metazoa</taxon>
        <taxon>Spiralia</taxon>
        <taxon>Lophotrochozoa</taxon>
        <taxon>Annelida</taxon>
        <taxon>Clitellata</taxon>
        <taxon>Hirudinea</taxon>
        <taxon>Rhynchobdellida</taxon>
        <taxon>Glossiphoniidae</taxon>
        <taxon>Helobdella</taxon>
    </lineage>
</organism>
<keyword evidence="1" id="KW-0472">Membrane</keyword>
<dbReference type="CTD" id="20200105"/>
<evidence type="ECO:0000313" key="5">
    <source>
        <dbReference type="EnsemblMetazoa" id="HelroP163509"/>
    </source>
</evidence>
<dbReference type="Proteomes" id="UP000015101">
    <property type="component" value="Unassembled WGS sequence"/>
</dbReference>
<dbReference type="AlphaFoldDB" id="T1EU55"/>
<dbReference type="GeneID" id="20200105"/>
<gene>
    <name evidence="5" type="primary">20200105</name>
    <name evidence="4" type="ORF">HELRODRAFT_163509</name>
</gene>
<dbReference type="EMBL" id="KB097495">
    <property type="protein sequence ID" value="ESN96448.1"/>
    <property type="molecule type" value="Genomic_DNA"/>
</dbReference>
<evidence type="ECO:0000256" key="1">
    <source>
        <dbReference type="SAM" id="Phobius"/>
    </source>
</evidence>
<dbReference type="RefSeq" id="XP_009025610.1">
    <property type="nucleotide sequence ID" value="XM_009027362.1"/>
</dbReference>
<dbReference type="InParanoid" id="T1EU55"/>
<evidence type="ECO:0000313" key="6">
    <source>
        <dbReference type="Proteomes" id="UP000015101"/>
    </source>
</evidence>